<organism evidence="1 2">
    <name type="scientific">Yersinia aleksiciae</name>
    <dbReference type="NCBI Taxonomy" id="263819"/>
    <lineage>
        <taxon>Bacteria</taxon>
        <taxon>Pseudomonadati</taxon>
        <taxon>Pseudomonadota</taxon>
        <taxon>Gammaproteobacteria</taxon>
        <taxon>Enterobacterales</taxon>
        <taxon>Yersiniaceae</taxon>
        <taxon>Yersinia</taxon>
    </lineage>
</organism>
<reference evidence="1 2" key="1">
    <citation type="journal article" date="2015" name="Genome Announc.">
        <title>De Novo Genome Sequence of Yersinia aleksiciae Y159T.</title>
        <authorList>
            <person name="Sprague L.D."/>
            <person name="Neubauer H."/>
        </authorList>
    </citation>
    <scope>NUCLEOTIDE SEQUENCE [LARGE SCALE GENOMIC DNA]</scope>
    <source>
        <strain evidence="1 2">159</strain>
    </source>
</reference>
<keyword evidence="2" id="KW-1185">Reference proteome</keyword>
<proteinExistence type="predicted"/>
<evidence type="ECO:0000313" key="2">
    <source>
        <dbReference type="Proteomes" id="UP000069914"/>
    </source>
</evidence>
<dbReference type="RefSeq" id="WP_048619236.1">
    <property type="nucleotide sequence ID" value="NZ_CABMLM010000040.1"/>
</dbReference>
<sequence length="111" mass="12764">MRLIGSRTESLRKEELQKSELFIKKNKMIVNFLNQKFSPVKSAYLLAHTPEQGEDIYRILVNGCIVIEFEISRLDSTISDIEEMPVSYYSKLIKNKSAKLDLLIALDLANN</sequence>
<name>A0ABN4H9H5_YERAE</name>
<evidence type="ECO:0000313" key="1">
    <source>
        <dbReference type="EMBL" id="AKP34328.1"/>
    </source>
</evidence>
<dbReference type="Proteomes" id="UP000069914">
    <property type="component" value="Chromosome"/>
</dbReference>
<accession>A0ABN4H9H5</accession>
<gene>
    <name evidence="1" type="ORF">ACZ76_12645</name>
</gene>
<protein>
    <submittedName>
        <fullName evidence="1">Uncharacterized protein</fullName>
    </submittedName>
</protein>
<dbReference type="EMBL" id="CP011975">
    <property type="protein sequence ID" value="AKP34328.1"/>
    <property type="molecule type" value="Genomic_DNA"/>
</dbReference>
<dbReference type="GeneID" id="61904593"/>